<dbReference type="Gene3D" id="1.10.490.10">
    <property type="entry name" value="Globins"/>
    <property type="match status" value="1"/>
</dbReference>
<dbReference type="GO" id="GO:0004784">
    <property type="term" value="F:superoxide dismutase activity"/>
    <property type="evidence" value="ECO:0007669"/>
    <property type="project" value="UniProtKB-EC"/>
</dbReference>
<keyword evidence="17" id="KW-1185">Reference proteome</keyword>
<dbReference type="PANTHER" id="PTHR46783">
    <property type="entry name" value="CYTOGLOBIN"/>
    <property type="match status" value="1"/>
</dbReference>
<accession>A0A8J0U3Z5</accession>
<evidence type="ECO:0000256" key="5">
    <source>
        <dbReference type="ARBA" id="ARBA00022621"/>
    </source>
</evidence>
<dbReference type="InterPro" id="IPR013314">
    <property type="entry name" value="Globin_lamprey/hagfish"/>
</dbReference>
<evidence type="ECO:0000256" key="6">
    <source>
        <dbReference type="ARBA" id="ARBA00022723"/>
    </source>
</evidence>
<comment type="similarity">
    <text evidence="1 15">Belongs to the globin family.</text>
</comment>
<dbReference type="GO" id="GO:0016491">
    <property type="term" value="F:oxidoreductase activity"/>
    <property type="evidence" value="ECO:0000318"/>
    <property type="project" value="GO_Central"/>
</dbReference>
<evidence type="ECO:0000256" key="4">
    <source>
        <dbReference type="ARBA" id="ARBA00022617"/>
    </source>
</evidence>
<evidence type="ECO:0000256" key="1">
    <source>
        <dbReference type="ARBA" id="ARBA00008705"/>
    </source>
</evidence>
<dbReference type="RefSeq" id="XP_018094547.1">
    <property type="nucleotide sequence ID" value="XM_018239058.2"/>
</dbReference>
<feature type="domain" description="Globin" evidence="16">
    <location>
        <begin position="1"/>
        <end position="160"/>
    </location>
</feature>
<protein>
    <recommendedName>
        <fullName evidence="2">superoxide dismutase</fullName>
        <ecNumber evidence="2">1.15.1.1</ecNumber>
    </recommendedName>
    <alternativeName>
        <fullName evidence="9">Nitrite reductase CYGB</fullName>
    </alternativeName>
    <alternativeName>
        <fullName evidence="11">Pseudoperoxidase CYGB</fullName>
    </alternativeName>
    <alternativeName>
        <fullName evidence="10">Superoxide dismutase CYGB</fullName>
    </alternativeName>
</protein>
<evidence type="ECO:0000256" key="8">
    <source>
        <dbReference type="ARBA" id="ARBA00044448"/>
    </source>
</evidence>
<evidence type="ECO:0000256" key="14">
    <source>
        <dbReference type="ARBA" id="ARBA00049899"/>
    </source>
</evidence>
<dbReference type="GeneID" id="108703091"/>
<comment type="catalytic activity">
    <reaction evidence="8">
        <text>Fe(II)-heme b-[protein] + nitric oxide + O2 = Fe(III)-heme b-[protein] + nitrate</text>
        <dbReference type="Rhea" id="RHEA:78091"/>
        <dbReference type="Rhea" id="RHEA-COMP:18975"/>
        <dbReference type="Rhea" id="RHEA-COMP:18976"/>
        <dbReference type="ChEBI" id="CHEBI:15379"/>
        <dbReference type="ChEBI" id="CHEBI:16480"/>
        <dbReference type="ChEBI" id="CHEBI:17632"/>
        <dbReference type="ChEBI" id="CHEBI:55376"/>
        <dbReference type="ChEBI" id="CHEBI:60344"/>
    </reaction>
    <physiologicalReaction direction="left-to-right" evidence="8">
        <dbReference type="Rhea" id="RHEA:78092"/>
    </physiologicalReaction>
</comment>
<evidence type="ECO:0000256" key="11">
    <source>
        <dbReference type="ARBA" id="ARBA00044569"/>
    </source>
</evidence>
<dbReference type="KEGG" id="xla:108703091"/>
<dbReference type="AlphaFoldDB" id="A0A8J0U3Z5"/>
<evidence type="ECO:0000256" key="15">
    <source>
        <dbReference type="RuleBase" id="RU000356"/>
    </source>
</evidence>
<dbReference type="GO" id="GO:0005506">
    <property type="term" value="F:iron ion binding"/>
    <property type="evidence" value="ECO:0007669"/>
    <property type="project" value="InterPro"/>
</dbReference>
<name>A0A8J0U3Z5_XENLA</name>
<keyword evidence="5 15" id="KW-0561">Oxygen transport</keyword>
<keyword evidence="3 15" id="KW-0813">Transport</keyword>
<evidence type="ECO:0000256" key="3">
    <source>
        <dbReference type="ARBA" id="ARBA00022448"/>
    </source>
</evidence>
<evidence type="ECO:0000313" key="17">
    <source>
        <dbReference type="Proteomes" id="UP000186698"/>
    </source>
</evidence>
<dbReference type="PROSITE" id="PS01033">
    <property type="entry name" value="GLOBIN"/>
    <property type="match status" value="1"/>
</dbReference>
<evidence type="ECO:0000256" key="13">
    <source>
        <dbReference type="ARBA" id="ARBA00048118"/>
    </source>
</evidence>
<keyword evidence="6" id="KW-0479">Metal-binding</keyword>
<evidence type="ECO:0000313" key="18">
    <source>
        <dbReference type="RefSeq" id="XP_018094547.1"/>
    </source>
</evidence>
<evidence type="ECO:0000256" key="9">
    <source>
        <dbReference type="ARBA" id="ARBA00044551"/>
    </source>
</evidence>
<dbReference type="InterPro" id="IPR012292">
    <property type="entry name" value="Globin/Proto"/>
</dbReference>
<proteinExistence type="inferred from homology"/>
<dbReference type="InterPro" id="IPR000971">
    <property type="entry name" value="Globin"/>
</dbReference>
<dbReference type="OrthoDB" id="436496at2759"/>
<dbReference type="SUPFAM" id="SSF46458">
    <property type="entry name" value="Globin-like"/>
    <property type="match status" value="1"/>
</dbReference>
<evidence type="ECO:0000256" key="12">
    <source>
        <dbReference type="ARBA" id="ARBA00047393"/>
    </source>
</evidence>
<dbReference type="EC" id="1.15.1.1" evidence="2"/>
<dbReference type="InterPro" id="IPR009050">
    <property type="entry name" value="Globin-like_sf"/>
</dbReference>
<sequence>MVQNIRKSGGIGKNSCYQQYPLCACCLEEQTPCIASGLRFHLFTTYPQTKVYFKNFKNMDTLEEMQVHPGIQMHGKRVMGALNHVIENLNNWDVVSSALTDLAKRHQDVHEVEVNNFQLLFLVILSVFKEALGAQFTPGHRKSWEKLFSITYNFLDSQYTKSDSK</sequence>
<keyword evidence="7" id="KW-0408">Iron</keyword>
<dbReference type="Pfam" id="PF00042">
    <property type="entry name" value="Globin"/>
    <property type="match status" value="1"/>
</dbReference>
<comment type="catalytic activity">
    <reaction evidence="14">
        <text>H2O2 + AH2 = A + 2 H2O</text>
        <dbReference type="Rhea" id="RHEA:30275"/>
        <dbReference type="ChEBI" id="CHEBI:13193"/>
        <dbReference type="ChEBI" id="CHEBI:15377"/>
        <dbReference type="ChEBI" id="CHEBI:16240"/>
        <dbReference type="ChEBI" id="CHEBI:17499"/>
    </reaction>
    <physiologicalReaction direction="left-to-right" evidence="14">
        <dbReference type="Rhea" id="RHEA:30276"/>
    </physiologicalReaction>
</comment>
<evidence type="ECO:0000256" key="10">
    <source>
        <dbReference type="ARBA" id="ARBA00044562"/>
    </source>
</evidence>
<keyword evidence="4 15" id="KW-0349">Heme</keyword>
<evidence type="ECO:0000256" key="7">
    <source>
        <dbReference type="ARBA" id="ARBA00023004"/>
    </source>
</evidence>
<gene>
    <name evidence="18" type="primary">LOC108703091</name>
</gene>
<evidence type="ECO:0000256" key="2">
    <source>
        <dbReference type="ARBA" id="ARBA00012682"/>
    </source>
</evidence>
<dbReference type="Proteomes" id="UP000186698">
    <property type="component" value="Chromosome 9_10S"/>
</dbReference>
<comment type="catalytic activity">
    <reaction evidence="13">
        <text>Fe(III)-heme b-[protein] + nitric oxide + H2O = Fe(II)-heme b-[protein] + nitrite + 2 H(+)</text>
        <dbReference type="Rhea" id="RHEA:77711"/>
        <dbReference type="Rhea" id="RHEA-COMP:18975"/>
        <dbReference type="Rhea" id="RHEA-COMP:18976"/>
        <dbReference type="ChEBI" id="CHEBI:15377"/>
        <dbReference type="ChEBI" id="CHEBI:15378"/>
        <dbReference type="ChEBI" id="CHEBI:16301"/>
        <dbReference type="ChEBI" id="CHEBI:16480"/>
        <dbReference type="ChEBI" id="CHEBI:55376"/>
        <dbReference type="ChEBI" id="CHEBI:60344"/>
    </reaction>
    <physiologicalReaction direction="right-to-left" evidence="13">
        <dbReference type="Rhea" id="RHEA:77713"/>
    </physiologicalReaction>
</comment>
<dbReference type="GO" id="GO:0019825">
    <property type="term" value="F:oxygen binding"/>
    <property type="evidence" value="ECO:0007669"/>
    <property type="project" value="InterPro"/>
</dbReference>
<comment type="catalytic activity">
    <reaction evidence="12">
        <text>2 superoxide + 2 H(+) = H2O2 + O2</text>
        <dbReference type="Rhea" id="RHEA:20696"/>
        <dbReference type="ChEBI" id="CHEBI:15378"/>
        <dbReference type="ChEBI" id="CHEBI:15379"/>
        <dbReference type="ChEBI" id="CHEBI:16240"/>
        <dbReference type="ChEBI" id="CHEBI:18421"/>
        <dbReference type="EC" id="1.15.1.1"/>
    </reaction>
    <physiologicalReaction direction="left-to-right" evidence="12">
        <dbReference type="Rhea" id="RHEA:20697"/>
    </physiologicalReaction>
</comment>
<organism evidence="17 18">
    <name type="scientific">Xenopus laevis</name>
    <name type="common">African clawed frog</name>
    <dbReference type="NCBI Taxonomy" id="8355"/>
    <lineage>
        <taxon>Eukaryota</taxon>
        <taxon>Metazoa</taxon>
        <taxon>Chordata</taxon>
        <taxon>Craniata</taxon>
        <taxon>Vertebrata</taxon>
        <taxon>Euteleostomi</taxon>
        <taxon>Amphibia</taxon>
        <taxon>Batrachia</taxon>
        <taxon>Anura</taxon>
        <taxon>Pipoidea</taxon>
        <taxon>Pipidae</taxon>
        <taxon>Xenopodinae</taxon>
        <taxon>Xenopus</taxon>
        <taxon>Xenopus</taxon>
    </lineage>
</organism>
<dbReference type="GO" id="GO:0020037">
    <property type="term" value="F:heme binding"/>
    <property type="evidence" value="ECO:0000318"/>
    <property type="project" value="GO_Central"/>
</dbReference>
<dbReference type="PANTHER" id="PTHR46783:SF3">
    <property type="entry name" value="GLOBIN FAMILY PROFILE DOMAIN-CONTAINING PROTEIN"/>
    <property type="match status" value="1"/>
</dbReference>
<dbReference type="GO" id="GO:0005344">
    <property type="term" value="F:oxygen carrier activity"/>
    <property type="evidence" value="ECO:0007669"/>
    <property type="project" value="UniProtKB-KW"/>
</dbReference>
<evidence type="ECO:0000259" key="16">
    <source>
        <dbReference type="PROSITE" id="PS01033"/>
    </source>
</evidence>
<reference evidence="18" key="1">
    <citation type="submission" date="2025-08" db="UniProtKB">
        <authorList>
            <consortium name="RefSeq"/>
        </authorList>
    </citation>
    <scope>IDENTIFICATION</scope>
    <source>
        <strain evidence="18">J_2021</strain>
        <tissue evidence="18">Erythrocytes</tissue>
    </source>
</reference>